<reference evidence="2" key="1">
    <citation type="submission" date="2021-03" db="EMBL/GenBank/DDBJ databases">
        <title>Draft genome sequence of rust myrtle Austropuccinia psidii MF-1, a brazilian biotype.</title>
        <authorList>
            <person name="Quecine M.C."/>
            <person name="Pachon D.M.R."/>
            <person name="Bonatelli M.L."/>
            <person name="Correr F.H."/>
            <person name="Franceschini L.M."/>
            <person name="Leite T.F."/>
            <person name="Margarido G.R.A."/>
            <person name="Almeida C.A."/>
            <person name="Ferrarezi J.A."/>
            <person name="Labate C.A."/>
        </authorList>
    </citation>
    <scope>NUCLEOTIDE SEQUENCE</scope>
    <source>
        <strain evidence="2">MF-1</strain>
    </source>
</reference>
<gene>
    <name evidence="2" type="ORF">O181_115408</name>
</gene>
<feature type="region of interest" description="Disordered" evidence="1">
    <location>
        <begin position="94"/>
        <end position="132"/>
    </location>
</feature>
<dbReference type="AlphaFoldDB" id="A0A9Q3K6E1"/>
<proteinExistence type="predicted"/>
<keyword evidence="3" id="KW-1185">Reference proteome</keyword>
<organism evidence="2 3">
    <name type="scientific">Austropuccinia psidii MF-1</name>
    <dbReference type="NCBI Taxonomy" id="1389203"/>
    <lineage>
        <taxon>Eukaryota</taxon>
        <taxon>Fungi</taxon>
        <taxon>Dikarya</taxon>
        <taxon>Basidiomycota</taxon>
        <taxon>Pucciniomycotina</taxon>
        <taxon>Pucciniomycetes</taxon>
        <taxon>Pucciniales</taxon>
        <taxon>Sphaerophragmiaceae</taxon>
        <taxon>Austropuccinia</taxon>
    </lineage>
</organism>
<sequence>MSYKTPFPGIHPLSIETNSTPLYPSHHRSLNIDLPRVRGAFGLLEHTRILISLIFELLRPDDTPSHGPGLSLVAEEKADQHRKNCAAQLSQEKFDSHSLKSETGGALNKFRKSANCSHHNAPKSHHSNDTQNLKKIFLSSFQTNK</sequence>
<dbReference type="Proteomes" id="UP000765509">
    <property type="component" value="Unassembled WGS sequence"/>
</dbReference>
<name>A0A9Q3K6E1_9BASI</name>
<protein>
    <submittedName>
        <fullName evidence="2">Uncharacterized protein</fullName>
    </submittedName>
</protein>
<comment type="caution">
    <text evidence="2">The sequence shown here is derived from an EMBL/GenBank/DDBJ whole genome shotgun (WGS) entry which is preliminary data.</text>
</comment>
<evidence type="ECO:0000256" key="1">
    <source>
        <dbReference type="SAM" id="MobiDB-lite"/>
    </source>
</evidence>
<dbReference type="EMBL" id="AVOT02096796">
    <property type="protein sequence ID" value="MBW0575693.1"/>
    <property type="molecule type" value="Genomic_DNA"/>
</dbReference>
<evidence type="ECO:0000313" key="2">
    <source>
        <dbReference type="EMBL" id="MBW0575693.1"/>
    </source>
</evidence>
<evidence type="ECO:0000313" key="3">
    <source>
        <dbReference type="Proteomes" id="UP000765509"/>
    </source>
</evidence>
<accession>A0A9Q3K6E1</accession>